<gene>
    <name evidence="1" type="ORF">HPB50_006352</name>
</gene>
<proteinExistence type="predicted"/>
<sequence length="78" mass="8753">METSLWSVAGWSHLECQLVNGDRLRMDGPIEAKGDRGGLPFRRDDRDGRPHCPQELHIRDVVADAVKEAGAPRFVRSD</sequence>
<accession>A0ACB7RXM3</accession>
<dbReference type="Proteomes" id="UP000821845">
    <property type="component" value="Chromosome 6"/>
</dbReference>
<evidence type="ECO:0000313" key="2">
    <source>
        <dbReference type="Proteomes" id="UP000821845"/>
    </source>
</evidence>
<keyword evidence="2" id="KW-1185">Reference proteome</keyword>
<comment type="caution">
    <text evidence="1">The sequence shown here is derived from an EMBL/GenBank/DDBJ whole genome shotgun (WGS) entry which is preliminary data.</text>
</comment>
<dbReference type="EMBL" id="CM023486">
    <property type="protein sequence ID" value="KAH6927647.1"/>
    <property type="molecule type" value="Genomic_DNA"/>
</dbReference>
<organism evidence="1 2">
    <name type="scientific">Hyalomma asiaticum</name>
    <name type="common">Tick</name>
    <dbReference type="NCBI Taxonomy" id="266040"/>
    <lineage>
        <taxon>Eukaryota</taxon>
        <taxon>Metazoa</taxon>
        <taxon>Ecdysozoa</taxon>
        <taxon>Arthropoda</taxon>
        <taxon>Chelicerata</taxon>
        <taxon>Arachnida</taxon>
        <taxon>Acari</taxon>
        <taxon>Parasitiformes</taxon>
        <taxon>Ixodida</taxon>
        <taxon>Ixodoidea</taxon>
        <taxon>Ixodidae</taxon>
        <taxon>Hyalomminae</taxon>
        <taxon>Hyalomma</taxon>
    </lineage>
</organism>
<name>A0ACB7RXM3_HYAAI</name>
<protein>
    <submittedName>
        <fullName evidence="1">Uncharacterized protein</fullName>
    </submittedName>
</protein>
<reference evidence="1" key="1">
    <citation type="submission" date="2020-05" db="EMBL/GenBank/DDBJ databases">
        <title>Large-scale comparative analyses of tick genomes elucidate their genetic diversity and vector capacities.</title>
        <authorList>
            <person name="Jia N."/>
            <person name="Wang J."/>
            <person name="Shi W."/>
            <person name="Du L."/>
            <person name="Sun Y."/>
            <person name="Zhan W."/>
            <person name="Jiang J."/>
            <person name="Wang Q."/>
            <person name="Zhang B."/>
            <person name="Ji P."/>
            <person name="Sakyi L.B."/>
            <person name="Cui X."/>
            <person name="Yuan T."/>
            <person name="Jiang B."/>
            <person name="Yang W."/>
            <person name="Lam T.T.-Y."/>
            <person name="Chang Q."/>
            <person name="Ding S."/>
            <person name="Wang X."/>
            <person name="Zhu J."/>
            <person name="Ruan X."/>
            <person name="Zhao L."/>
            <person name="Wei J."/>
            <person name="Que T."/>
            <person name="Du C."/>
            <person name="Cheng J."/>
            <person name="Dai P."/>
            <person name="Han X."/>
            <person name="Huang E."/>
            <person name="Gao Y."/>
            <person name="Liu J."/>
            <person name="Shao H."/>
            <person name="Ye R."/>
            <person name="Li L."/>
            <person name="Wei W."/>
            <person name="Wang X."/>
            <person name="Wang C."/>
            <person name="Yang T."/>
            <person name="Huo Q."/>
            <person name="Li W."/>
            <person name="Guo W."/>
            <person name="Chen H."/>
            <person name="Zhou L."/>
            <person name="Ni X."/>
            <person name="Tian J."/>
            <person name="Zhou Y."/>
            <person name="Sheng Y."/>
            <person name="Liu T."/>
            <person name="Pan Y."/>
            <person name="Xia L."/>
            <person name="Li J."/>
            <person name="Zhao F."/>
            <person name="Cao W."/>
        </authorList>
    </citation>
    <scope>NUCLEOTIDE SEQUENCE</scope>
    <source>
        <strain evidence="1">Hyas-2018</strain>
    </source>
</reference>
<evidence type="ECO:0000313" key="1">
    <source>
        <dbReference type="EMBL" id="KAH6927647.1"/>
    </source>
</evidence>